<proteinExistence type="predicted"/>
<evidence type="ECO:0000313" key="2">
    <source>
        <dbReference type="EMBL" id="KIH66679.1"/>
    </source>
</evidence>
<dbReference type="Pfam" id="PF23309">
    <property type="entry name" value="DUF7083"/>
    <property type="match status" value="1"/>
</dbReference>
<reference evidence="2 3" key="1">
    <citation type="submission" date="2013-12" db="EMBL/GenBank/DDBJ databases">
        <title>Draft genome of the parsitic nematode Ancylostoma duodenale.</title>
        <authorList>
            <person name="Mitreva M."/>
        </authorList>
    </citation>
    <scope>NUCLEOTIDE SEQUENCE [LARGE SCALE GENOMIC DNA]</scope>
    <source>
        <strain evidence="2 3">Zhejiang</strain>
    </source>
</reference>
<dbReference type="AlphaFoldDB" id="A0A0C2H546"/>
<dbReference type="InterPro" id="IPR055510">
    <property type="entry name" value="DUF7083"/>
</dbReference>
<gene>
    <name evidence="2" type="ORF">ANCDUO_02994</name>
</gene>
<evidence type="ECO:0000313" key="3">
    <source>
        <dbReference type="Proteomes" id="UP000054047"/>
    </source>
</evidence>
<organism evidence="2 3">
    <name type="scientific">Ancylostoma duodenale</name>
    <dbReference type="NCBI Taxonomy" id="51022"/>
    <lineage>
        <taxon>Eukaryota</taxon>
        <taxon>Metazoa</taxon>
        <taxon>Ecdysozoa</taxon>
        <taxon>Nematoda</taxon>
        <taxon>Chromadorea</taxon>
        <taxon>Rhabditida</taxon>
        <taxon>Rhabditina</taxon>
        <taxon>Rhabditomorpha</taxon>
        <taxon>Strongyloidea</taxon>
        <taxon>Ancylostomatidae</taxon>
        <taxon>Ancylostomatinae</taxon>
        <taxon>Ancylostoma</taxon>
    </lineage>
</organism>
<feature type="domain" description="DUF7083" evidence="1">
    <location>
        <begin position="107"/>
        <end position="152"/>
    </location>
</feature>
<name>A0A0C2H546_9BILA</name>
<protein>
    <recommendedName>
        <fullName evidence="1">DUF7083 domain-containing protein</fullName>
    </recommendedName>
</protein>
<evidence type="ECO:0000259" key="1">
    <source>
        <dbReference type="Pfam" id="PF23309"/>
    </source>
</evidence>
<sequence length="176" mass="20369">MRIPCKTDATPVPEQLGQLGSAWDLHRTEQEHMENLLSQDIDGVGERTVITCGQIKVAKMDAKEIMVMFREMMRKERKEMNEMFMKHMPEQGQSNSTSELASVPNIMSALSNGIEKFVFDPEMDMAFSKWYARYKDIIVEGAMQLTESTRHRKPQKLRDSWALYRAKTSKTDVDLF</sequence>
<accession>A0A0C2H546</accession>
<dbReference type="EMBL" id="KN727019">
    <property type="protein sequence ID" value="KIH66679.1"/>
    <property type="molecule type" value="Genomic_DNA"/>
</dbReference>
<keyword evidence="3" id="KW-1185">Reference proteome</keyword>
<dbReference type="Proteomes" id="UP000054047">
    <property type="component" value="Unassembled WGS sequence"/>
</dbReference>